<dbReference type="InterPro" id="IPR009057">
    <property type="entry name" value="Homeodomain-like_sf"/>
</dbReference>
<dbReference type="GO" id="GO:0043565">
    <property type="term" value="F:sequence-specific DNA binding"/>
    <property type="evidence" value="ECO:0007669"/>
    <property type="project" value="InterPro"/>
</dbReference>
<dbReference type="PANTHER" id="PTHR46796">
    <property type="entry name" value="HTH-TYPE TRANSCRIPTIONAL ACTIVATOR RHAS-RELATED"/>
    <property type="match status" value="1"/>
</dbReference>
<keyword evidence="1" id="KW-0805">Transcription regulation</keyword>
<evidence type="ECO:0000256" key="2">
    <source>
        <dbReference type="ARBA" id="ARBA00023125"/>
    </source>
</evidence>
<keyword evidence="2" id="KW-0238">DNA-binding</keyword>
<dbReference type="Pfam" id="PF12833">
    <property type="entry name" value="HTH_18"/>
    <property type="match status" value="1"/>
</dbReference>
<dbReference type="RefSeq" id="WP_349282670.1">
    <property type="nucleotide sequence ID" value="NZ_CBCSCU010000071.1"/>
</dbReference>
<evidence type="ECO:0000259" key="4">
    <source>
        <dbReference type="PROSITE" id="PS01124"/>
    </source>
</evidence>
<evidence type="ECO:0000256" key="1">
    <source>
        <dbReference type="ARBA" id="ARBA00023015"/>
    </source>
</evidence>
<dbReference type="Gene3D" id="1.10.10.60">
    <property type="entry name" value="Homeodomain-like"/>
    <property type="match status" value="1"/>
</dbReference>
<dbReference type="GO" id="GO:0003700">
    <property type="term" value="F:DNA-binding transcription factor activity"/>
    <property type="evidence" value="ECO:0007669"/>
    <property type="project" value="InterPro"/>
</dbReference>
<accession>A0AAU7LZ17</accession>
<reference evidence="5" key="1">
    <citation type="submission" date="2024-05" db="EMBL/GenBank/DDBJ databases">
        <authorList>
            <person name="Bunk B."/>
            <person name="Swiderski J."/>
            <person name="Sproer C."/>
            <person name="Thiel V."/>
        </authorList>
    </citation>
    <scope>NUCLEOTIDE SEQUENCE</scope>
    <source>
        <strain evidence="5">DSM 17735</strain>
        <plasmid evidence="5">p2</plasmid>
    </source>
</reference>
<gene>
    <name evidence="5" type="ORF">ABLV49_22905</name>
</gene>
<sequence length="332" mass="37494">MTDTTRLTNCLSGPPLFHIEDDVEETSSKVGQIFRPHRLGVVGTHQRLSAEMNHTSIGRISLSRLRYRADVTISSDPLDTFLLVMMPLHGSAEIRYGKQCIQSTPGLASVVGPAASLSMRWQAECHQLIVRIDREAIEMTCAAHLGHELSRPLEFDLGMNLSETRTTSLQSVVEFLTSTNPFVQSASEFPLMVAQTEQLLICALLSGQPHNYRDELLRPSPIIAPYYVKRCEDYIFAHANEPITIEDLARHTGMSVRSLQTGFQRYRNTRPMVFLKDVRLQHVHDELLCAKLQNRPETVTRVALAWGFSHLGHFTRAYAAKFKELPSQTLRQ</sequence>
<dbReference type="AlphaFoldDB" id="A0AAU7LZ17"/>
<feature type="domain" description="HTH araC/xylS-type" evidence="4">
    <location>
        <begin position="229"/>
        <end position="332"/>
    </location>
</feature>
<proteinExistence type="predicted"/>
<dbReference type="InterPro" id="IPR018060">
    <property type="entry name" value="HTH_AraC"/>
</dbReference>
<dbReference type="EMBL" id="CP157677">
    <property type="protein sequence ID" value="XBP72866.1"/>
    <property type="molecule type" value="Genomic_DNA"/>
</dbReference>
<geneLocation type="plasmid" evidence="5">
    <name>p2</name>
</geneLocation>
<evidence type="ECO:0000256" key="3">
    <source>
        <dbReference type="ARBA" id="ARBA00023163"/>
    </source>
</evidence>
<name>A0AAU7LZ17_9BURK</name>
<organism evidence="5">
    <name type="scientific">Polaromonas hydrogenivorans</name>
    <dbReference type="NCBI Taxonomy" id="335476"/>
    <lineage>
        <taxon>Bacteria</taxon>
        <taxon>Pseudomonadati</taxon>
        <taxon>Pseudomonadota</taxon>
        <taxon>Betaproteobacteria</taxon>
        <taxon>Burkholderiales</taxon>
        <taxon>Comamonadaceae</taxon>
        <taxon>Polaromonas</taxon>
    </lineage>
</organism>
<dbReference type="Pfam" id="PF14525">
    <property type="entry name" value="AraC_binding_2"/>
    <property type="match status" value="1"/>
</dbReference>
<protein>
    <submittedName>
        <fullName evidence="5">AraC family transcriptional regulator</fullName>
    </submittedName>
</protein>
<dbReference type="SUPFAM" id="SSF46689">
    <property type="entry name" value="Homeodomain-like"/>
    <property type="match status" value="2"/>
</dbReference>
<dbReference type="PANTHER" id="PTHR46796:SF12">
    <property type="entry name" value="HTH-TYPE DNA-BINDING TRANSCRIPTIONAL ACTIVATOR EUTR"/>
    <property type="match status" value="1"/>
</dbReference>
<dbReference type="InterPro" id="IPR035418">
    <property type="entry name" value="AraC-bd_2"/>
</dbReference>
<dbReference type="InterPro" id="IPR050204">
    <property type="entry name" value="AraC_XylS_family_regulators"/>
</dbReference>
<evidence type="ECO:0000313" key="5">
    <source>
        <dbReference type="EMBL" id="XBP72866.1"/>
    </source>
</evidence>
<dbReference type="SMART" id="SM00342">
    <property type="entry name" value="HTH_ARAC"/>
    <property type="match status" value="1"/>
</dbReference>
<dbReference type="PROSITE" id="PS01124">
    <property type="entry name" value="HTH_ARAC_FAMILY_2"/>
    <property type="match status" value="1"/>
</dbReference>
<keyword evidence="5" id="KW-0614">Plasmid</keyword>
<keyword evidence="3" id="KW-0804">Transcription</keyword>